<protein>
    <submittedName>
        <fullName evidence="1">Uncharacterized protein</fullName>
    </submittedName>
</protein>
<accession>A0ACB9UST1</accession>
<reference evidence="1" key="1">
    <citation type="submission" date="2022-03" db="EMBL/GenBank/DDBJ databases">
        <title>Genomic analyses of argali, domestic sheep and their hybrids provide insights into chromosomal evolution, heterosis and genetic basis of agronomic traits.</title>
        <authorList>
            <person name="Li M."/>
        </authorList>
    </citation>
    <scope>NUCLEOTIDE SEQUENCE</scope>
    <source>
        <strain evidence="1">F1 hybrid</strain>
    </source>
</reference>
<sequence length="155" mass="16309">MTETTKTHVILLACGSFNPITKGHIQMFAVSEFFPSDLPGGPVVKNPPADAGDTGTWTPEHLCSVSGSPTPSVPASDFRKSSEGAAQPSEIPPPPPPLGDFLSQGKQDDLAPVLEFQNQAGINLPELTCLLNTELNANAPFLWASPLHATPTPTK</sequence>
<name>A0ACB9UST1_9CETA</name>
<proteinExistence type="predicted"/>
<dbReference type="EMBL" id="CM043037">
    <property type="protein sequence ID" value="KAI4578485.1"/>
    <property type="molecule type" value="Genomic_DNA"/>
</dbReference>
<gene>
    <name evidence="1" type="ORF">MJG53_011340</name>
</gene>
<dbReference type="Proteomes" id="UP001057279">
    <property type="component" value="Linkage Group LG12"/>
</dbReference>
<evidence type="ECO:0000313" key="1">
    <source>
        <dbReference type="EMBL" id="KAI4578485.1"/>
    </source>
</evidence>
<keyword evidence="2" id="KW-1185">Reference proteome</keyword>
<organism evidence="1 2">
    <name type="scientific">Ovis ammon polii x Ovis aries</name>
    <dbReference type="NCBI Taxonomy" id="2918886"/>
    <lineage>
        <taxon>Eukaryota</taxon>
        <taxon>Metazoa</taxon>
        <taxon>Chordata</taxon>
        <taxon>Craniata</taxon>
        <taxon>Vertebrata</taxon>
        <taxon>Euteleostomi</taxon>
        <taxon>Mammalia</taxon>
        <taxon>Eutheria</taxon>
        <taxon>Laurasiatheria</taxon>
        <taxon>Artiodactyla</taxon>
        <taxon>Ruminantia</taxon>
        <taxon>Pecora</taxon>
        <taxon>Bovidae</taxon>
        <taxon>Caprinae</taxon>
        <taxon>Ovis</taxon>
    </lineage>
</organism>
<evidence type="ECO:0000313" key="2">
    <source>
        <dbReference type="Proteomes" id="UP001057279"/>
    </source>
</evidence>
<comment type="caution">
    <text evidence="1">The sequence shown here is derived from an EMBL/GenBank/DDBJ whole genome shotgun (WGS) entry which is preliminary data.</text>
</comment>